<dbReference type="SMART" id="SM00065">
    <property type="entry name" value="GAF"/>
    <property type="match status" value="1"/>
</dbReference>
<dbReference type="InterPro" id="IPR003018">
    <property type="entry name" value="GAF"/>
</dbReference>
<dbReference type="EMBL" id="JACJPY010000136">
    <property type="protein sequence ID" value="MBD2152706.1"/>
    <property type="molecule type" value="Genomic_DNA"/>
</dbReference>
<dbReference type="SUPFAM" id="SSF55781">
    <property type="entry name" value="GAF domain-like"/>
    <property type="match status" value="1"/>
</dbReference>
<keyword evidence="3" id="KW-1185">Reference proteome</keyword>
<dbReference type="Proteomes" id="UP000631421">
    <property type="component" value="Unassembled WGS sequence"/>
</dbReference>
<evidence type="ECO:0000259" key="1">
    <source>
        <dbReference type="SMART" id="SM00065"/>
    </source>
</evidence>
<proteinExistence type="predicted"/>
<sequence length="189" mass="20912">MTQTSAQTSAQKALQLQTTLLKNSISYVQSISGGLILRTTLKNILESLVSFTNCDDGSIFLIGEDGVVIEGILARGPVTRDRKDAVITKVLDEGLAGWAFRHRQIGLIYDTTKDDRWLQFPDQPYKVGSAIAMPLIYGVEPIGIITLSHAQTHWFDESIIEILQKIMEGLTAIIVNAQLHAEYRPLGFI</sequence>
<dbReference type="InterPro" id="IPR029016">
    <property type="entry name" value="GAF-like_dom_sf"/>
</dbReference>
<dbReference type="AlphaFoldDB" id="A0A926Z816"/>
<name>A0A926Z816_9CYAN</name>
<dbReference type="Gene3D" id="3.30.450.40">
    <property type="match status" value="1"/>
</dbReference>
<reference evidence="2" key="2">
    <citation type="submission" date="2020-08" db="EMBL/GenBank/DDBJ databases">
        <authorList>
            <person name="Chen M."/>
            <person name="Teng W."/>
            <person name="Zhao L."/>
            <person name="Hu C."/>
            <person name="Zhou Y."/>
            <person name="Han B."/>
            <person name="Song L."/>
            <person name="Shu W."/>
        </authorList>
    </citation>
    <scope>NUCLEOTIDE SEQUENCE</scope>
    <source>
        <strain evidence="2">FACHB-1277</strain>
    </source>
</reference>
<feature type="domain" description="GAF" evidence="1">
    <location>
        <begin position="36"/>
        <end position="184"/>
    </location>
</feature>
<evidence type="ECO:0000313" key="2">
    <source>
        <dbReference type="EMBL" id="MBD2152706.1"/>
    </source>
</evidence>
<reference evidence="2" key="1">
    <citation type="journal article" date="2015" name="ISME J.">
        <title>Draft Genome Sequence of Streptomyces incarnatus NRRL8089, which Produces the Nucleoside Antibiotic Sinefungin.</title>
        <authorList>
            <person name="Oshima K."/>
            <person name="Hattori M."/>
            <person name="Shimizu H."/>
            <person name="Fukuda K."/>
            <person name="Nemoto M."/>
            <person name="Inagaki K."/>
            <person name="Tamura T."/>
        </authorList>
    </citation>
    <scope>NUCLEOTIDE SEQUENCE</scope>
    <source>
        <strain evidence="2">FACHB-1277</strain>
    </source>
</reference>
<comment type="caution">
    <text evidence="2">The sequence shown here is derived from an EMBL/GenBank/DDBJ whole genome shotgun (WGS) entry which is preliminary data.</text>
</comment>
<dbReference type="RefSeq" id="WP_206754485.1">
    <property type="nucleotide sequence ID" value="NZ_JACJPY010000136.1"/>
</dbReference>
<organism evidence="2 3">
    <name type="scientific">Pseudanabaena cinerea FACHB-1277</name>
    <dbReference type="NCBI Taxonomy" id="2949581"/>
    <lineage>
        <taxon>Bacteria</taxon>
        <taxon>Bacillati</taxon>
        <taxon>Cyanobacteriota</taxon>
        <taxon>Cyanophyceae</taxon>
        <taxon>Pseudanabaenales</taxon>
        <taxon>Pseudanabaenaceae</taxon>
        <taxon>Pseudanabaena</taxon>
        <taxon>Pseudanabaena cinerea</taxon>
    </lineage>
</organism>
<gene>
    <name evidence="2" type="ORF">H6F44_21660</name>
</gene>
<evidence type="ECO:0000313" key="3">
    <source>
        <dbReference type="Proteomes" id="UP000631421"/>
    </source>
</evidence>
<dbReference type="Pfam" id="PF13185">
    <property type="entry name" value="GAF_2"/>
    <property type="match status" value="1"/>
</dbReference>
<accession>A0A926Z816</accession>
<protein>
    <submittedName>
        <fullName evidence="2">GAF domain-containing protein</fullName>
    </submittedName>
</protein>